<dbReference type="Proteomes" id="UP001148737">
    <property type="component" value="Unassembled WGS sequence"/>
</dbReference>
<dbReference type="EMBL" id="JANAKD010000469">
    <property type="protein sequence ID" value="KAJ3493611.1"/>
    <property type="molecule type" value="Genomic_DNA"/>
</dbReference>
<keyword evidence="2" id="KW-1185">Reference proteome</keyword>
<accession>A0ACC1QVZ7</accession>
<reference evidence="1" key="1">
    <citation type="submission" date="2022-07" db="EMBL/GenBank/DDBJ databases">
        <title>Genome Sequence of Lecanicillium saksenae.</title>
        <authorList>
            <person name="Buettner E."/>
        </authorList>
    </citation>
    <scope>NUCLEOTIDE SEQUENCE</scope>
    <source>
        <strain evidence="1">VT-O1</strain>
    </source>
</reference>
<evidence type="ECO:0000313" key="1">
    <source>
        <dbReference type="EMBL" id="KAJ3493611.1"/>
    </source>
</evidence>
<protein>
    <submittedName>
        <fullName evidence="1">Uncharacterized protein</fullName>
    </submittedName>
</protein>
<organism evidence="1 2">
    <name type="scientific">Lecanicillium saksenae</name>
    <dbReference type="NCBI Taxonomy" id="468837"/>
    <lineage>
        <taxon>Eukaryota</taxon>
        <taxon>Fungi</taxon>
        <taxon>Dikarya</taxon>
        <taxon>Ascomycota</taxon>
        <taxon>Pezizomycotina</taxon>
        <taxon>Sordariomycetes</taxon>
        <taxon>Hypocreomycetidae</taxon>
        <taxon>Hypocreales</taxon>
        <taxon>Cordycipitaceae</taxon>
        <taxon>Lecanicillium</taxon>
    </lineage>
</organism>
<evidence type="ECO:0000313" key="2">
    <source>
        <dbReference type="Proteomes" id="UP001148737"/>
    </source>
</evidence>
<proteinExistence type="predicted"/>
<comment type="caution">
    <text evidence="1">The sequence shown here is derived from an EMBL/GenBank/DDBJ whole genome shotgun (WGS) entry which is preliminary data.</text>
</comment>
<sequence>MASTSVSVKWYRSTFYNITVLGFCNFTAPGIWGAMNSLGAGGAQKPYLVNTANALTFCLMVVSCLFSSALVRLIGIKGALLFGTLGYAPYAAGLYTNNRFGTEWLTIFGAALCGISAGVFWMAEAAIAIAYPESWNKGKAIGYWLTYRAGKVSYNVYLVFIALQCLAPVVALLLTPPEKLQRQDLKKVELAIFNHPWYEIMATISLFFSRNFLLLVLLIGQAVYAEAVFFTYLSRAWWTWATVLSTRYHRTQPTYDWTSTGFGSGFAVYIFLLLGFQLNYMFLYFIIQNLAGSEEQVIRYSALLRGTESAWQALNMADQTPVHGKKSLILNAFVMMCSGHQSPGLWRHPDDNSHKFDETSHWVELAKLLEAAKFHGIFIADVLGGYDVFQNSLAPAIVSGAQWPVTEPLAVVPAMAAATTSIGFGVTISTTYEQPYHLARRISTIDHLTNGRLGWNIVTSYLDSAAKNLGRSQQLPHDERYAQAEEYMRVMYKLFQASWRDDAVKLDRDRGTYTDPALVREINHEGKYFTVPGPHIVHPSPQRTPLLLQAGASKSGKLFAAQHAEAIFTSAHAPAACKKNIAEIRQTAKDVFGRDPRSIKVLALVTPILGKTEAEARAKYEDYKQYASLDGALSLFGGWTGIDLSGYGDDEELREVESNAVRSTVEAYARFSPANSKWTKHTVAEHVSLGGNGPLFVGTPAQIADSLELWVQEADVDGFNLAYAVFPQTFRDIIDLLLPELRRRGLFWEDYAVPSGTYRENFYEIPGQNYPRSDHVSSKYHWRAGQTAADSSFPE</sequence>
<gene>
    <name evidence="1" type="ORF">NLG97_g4624</name>
</gene>
<name>A0ACC1QVZ7_9HYPO</name>